<organism evidence="1 2">
    <name type="scientific">Cryptolaemus montrouzieri</name>
    <dbReference type="NCBI Taxonomy" id="559131"/>
    <lineage>
        <taxon>Eukaryota</taxon>
        <taxon>Metazoa</taxon>
        <taxon>Ecdysozoa</taxon>
        <taxon>Arthropoda</taxon>
        <taxon>Hexapoda</taxon>
        <taxon>Insecta</taxon>
        <taxon>Pterygota</taxon>
        <taxon>Neoptera</taxon>
        <taxon>Endopterygota</taxon>
        <taxon>Coleoptera</taxon>
        <taxon>Polyphaga</taxon>
        <taxon>Cucujiformia</taxon>
        <taxon>Coccinelloidea</taxon>
        <taxon>Coccinellidae</taxon>
        <taxon>Scymninae</taxon>
        <taxon>Scymnini</taxon>
        <taxon>Cryptolaemus</taxon>
    </lineage>
</organism>
<reference evidence="1 2" key="1">
    <citation type="journal article" date="2021" name="BMC Biol.">
        <title>Horizontally acquired antibacterial genes associated with adaptive radiation of ladybird beetles.</title>
        <authorList>
            <person name="Li H.S."/>
            <person name="Tang X.F."/>
            <person name="Huang Y.H."/>
            <person name="Xu Z.Y."/>
            <person name="Chen M.L."/>
            <person name="Du X.Y."/>
            <person name="Qiu B.Y."/>
            <person name="Chen P.T."/>
            <person name="Zhang W."/>
            <person name="Slipinski A."/>
            <person name="Escalona H.E."/>
            <person name="Waterhouse R.M."/>
            <person name="Zwick A."/>
            <person name="Pang H."/>
        </authorList>
    </citation>
    <scope>NUCLEOTIDE SEQUENCE [LARGE SCALE GENOMIC DNA]</scope>
    <source>
        <strain evidence="1">SYSU2018</strain>
    </source>
</reference>
<evidence type="ECO:0000313" key="2">
    <source>
        <dbReference type="Proteomes" id="UP001516400"/>
    </source>
</evidence>
<evidence type="ECO:0000313" key="1">
    <source>
        <dbReference type="EMBL" id="KAL3269125.1"/>
    </source>
</evidence>
<proteinExistence type="predicted"/>
<dbReference type="EMBL" id="JABFTP020000021">
    <property type="protein sequence ID" value="KAL3269125.1"/>
    <property type="molecule type" value="Genomic_DNA"/>
</dbReference>
<dbReference type="Proteomes" id="UP001516400">
    <property type="component" value="Unassembled WGS sequence"/>
</dbReference>
<sequence length="230" mass="26996">MNTCRKVIYRLMKEANKREFSIYGRSRRNHISVSESLRINNKLMKTLNKTDIPFSDIKLFSSDGYLYKIKDDSVKKKKFTRILEKHNFISGDTIWERTDHAKILFGMNGDQIVLFPDGTKISKTIQVLPDLKFFNKRDKDGWTVIINNYLYEHPVYYPVECNNQSKTTLVDLKDGIKPELSRRNCSVIFPNNTNLCFDSHHIDFTKLCPTCNAKCTCSIKIHVENRYEHE</sequence>
<name>A0ABD2MRV1_9CUCU</name>
<protein>
    <submittedName>
        <fullName evidence="1">Uncharacterized protein</fullName>
    </submittedName>
</protein>
<dbReference type="AlphaFoldDB" id="A0ABD2MRV1"/>
<accession>A0ABD2MRV1</accession>
<comment type="caution">
    <text evidence="1">The sequence shown here is derived from an EMBL/GenBank/DDBJ whole genome shotgun (WGS) entry which is preliminary data.</text>
</comment>
<keyword evidence="2" id="KW-1185">Reference proteome</keyword>
<gene>
    <name evidence="1" type="ORF">HHI36_008206</name>
</gene>